<name>A0A7Y4LBA5_9BURK</name>
<dbReference type="CDD" id="cd02022">
    <property type="entry name" value="DPCK"/>
    <property type="match status" value="1"/>
</dbReference>
<keyword evidence="5 7" id="KW-0418">Kinase</keyword>
<dbReference type="InterPro" id="IPR001977">
    <property type="entry name" value="Depp_CoAkinase"/>
</dbReference>
<dbReference type="EMBL" id="JABGBO010000011">
    <property type="protein sequence ID" value="NOL50390.1"/>
    <property type="molecule type" value="Genomic_DNA"/>
</dbReference>
<dbReference type="Gene3D" id="3.40.50.300">
    <property type="entry name" value="P-loop containing nucleotide triphosphate hydrolases"/>
    <property type="match status" value="1"/>
</dbReference>
<dbReference type="AlphaFoldDB" id="A0A7Y4LBA5"/>
<keyword evidence="4 5" id="KW-0173">Coenzyme A biosynthesis</keyword>
<keyword evidence="2 5" id="KW-0547">Nucleotide-binding</keyword>
<comment type="subcellular location">
    <subcellularLocation>
        <location evidence="5">Cytoplasm</location>
    </subcellularLocation>
</comment>
<sequence length="206" mass="22922">MDNRNRLFIGLTGGIGSGKSTVSAYLTQQGVTVIDADLISRSLTQADGLAIPAIKKAFGGQVIDAHNALDRAKMRQLVFSNPTAKKQLEQIIHPLVKEQMIKQAMEAESSPYIVFDVPLLIESIHHYRLWLSRICVVDCEPETQIVRVMQRSGLAEEMVRQIIAQQASRQQRLANADDIVHNGAGVLLEELHQQVDKLHAQWLILA</sequence>
<dbReference type="Proteomes" id="UP000541421">
    <property type="component" value="Unassembled WGS sequence"/>
</dbReference>
<dbReference type="NCBIfam" id="TIGR00152">
    <property type="entry name" value="dephospho-CoA kinase"/>
    <property type="match status" value="1"/>
</dbReference>
<evidence type="ECO:0000256" key="2">
    <source>
        <dbReference type="ARBA" id="ARBA00022741"/>
    </source>
</evidence>
<evidence type="ECO:0000256" key="4">
    <source>
        <dbReference type="ARBA" id="ARBA00022993"/>
    </source>
</evidence>
<dbReference type="UniPathway" id="UPA00241">
    <property type="reaction ID" value="UER00356"/>
</dbReference>
<evidence type="ECO:0000256" key="3">
    <source>
        <dbReference type="ARBA" id="ARBA00022840"/>
    </source>
</evidence>
<comment type="catalytic activity">
    <reaction evidence="5">
        <text>3'-dephospho-CoA + ATP = ADP + CoA + H(+)</text>
        <dbReference type="Rhea" id="RHEA:18245"/>
        <dbReference type="ChEBI" id="CHEBI:15378"/>
        <dbReference type="ChEBI" id="CHEBI:30616"/>
        <dbReference type="ChEBI" id="CHEBI:57287"/>
        <dbReference type="ChEBI" id="CHEBI:57328"/>
        <dbReference type="ChEBI" id="CHEBI:456216"/>
        <dbReference type="EC" id="2.7.1.24"/>
    </reaction>
</comment>
<evidence type="ECO:0000256" key="6">
    <source>
        <dbReference type="NCBIfam" id="TIGR00152"/>
    </source>
</evidence>
<evidence type="ECO:0000313" key="7">
    <source>
        <dbReference type="EMBL" id="NOL50390.1"/>
    </source>
</evidence>
<dbReference type="PANTHER" id="PTHR10695:SF46">
    <property type="entry name" value="BIFUNCTIONAL COENZYME A SYNTHASE-RELATED"/>
    <property type="match status" value="1"/>
</dbReference>
<comment type="function">
    <text evidence="5">Catalyzes the phosphorylation of the 3'-hydroxyl group of dephosphocoenzyme A to form coenzyme A.</text>
</comment>
<keyword evidence="5" id="KW-0963">Cytoplasm</keyword>
<evidence type="ECO:0000313" key="8">
    <source>
        <dbReference type="Proteomes" id="UP000541421"/>
    </source>
</evidence>
<dbReference type="RefSeq" id="WP_171589371.1">
    <property type="nucleotide sequence ID" value="NZ_JABGBO010000011.1"/>
</dbReference>
<evidence type="ECO:0000256" key="5">
    <source>
        <dbReference type="HAMAP-Rule" id="MF_00376"/>
    </source>
</evidence>
<dbReference type="Pfam" id="PF01121">
    <property type="entry name" value="CoaE"/>
    <property type="match status" value="1"/>
</dbReference>
<keyword evidence="3 5" id="KW-0067">ATP-binding</keyword>
<gene>
    <name evidence="5" type="primary">coaE</name>
    <name evidence="7" type="ORF">HKX40_09645</name>
</gene>
<accession>A0A7Y4LBA5</accession>
<dbReference type="SUPFAM" id="SSF52540">
    <property type="entry name" value="P-loop containing nucleoside triphosphate hydrolases"/>
    <property type="match status" value="1"/>
</dbReference>
<keyword evidence="8" id="KW-1185">Reference proteome</keyword>
<dbReference type="PROSITE" id="PS51219">
    <property type="entry name" value="DPCK"/>
    <property type="match status" value="1"/>
</dbReference>
<dbReference type="GO" id="GO:0005524">
    <property type="term" value="F:ATP binding"/>
    <property type="evidence" value="ECO:0007669"/>
    <property type="project" value="UniProtKB-UniRule"/>
</dbReference>
<protein>
    <recommendedName>
        <fullName evidence="5 6">Dephospho-CoA kinase</fullName>
        <ecNumber evidence="5 6">2.7.1.24</ecNumber>
    </recommendedName>
    <alternativeName>
        <fullName evidence="5">Dephosphocoenzyme A kinase</fullName>
    </alternativeName>
</protein>
<feature type="binding site" evidence="5">
    <location>
        <begin position="16"/>
        <end position="21"/>
    </location>
    <ligand>
        <name>ATP</name>
        <dbReference type="ChEBI" id="CHEBI:30616"/>
    </ligand>
</feature>
<dbReference type="EC" id="2.7.1.24" evidence="5 6"/>
<keyword evidence="5 7" id="KW-0808">Transferase</keyword>
<evidence type="ECO:0000256" key="1">
    <source>
        <dbReference type="ARBA" id="ARBA00009018"/>
    </source>
</evidence>
<comment type="similarity">
    <text evidence="1 5">Belongs to the CoaE family.</text>
</comment>
<dbReference type="GO" id="GO:0015937">
    <property type="term" value="P:coenzyme A biosynthetic process"/>
    <property type="evidence" value="ECO:0007669"/>
    <property type="project" value="UniProtKB-UniRule"/>
</dbReference>
<comment type="caution">
    <text evidence="7">The sequence shown here is derived from an EMBL/GenBank/DDBJ whole genome shotgun (WGS) entry which is preliminary data.</text>
</comment>
<dbReference type="GO" id="GO:0005737">
    <property type="term" value="C:cytoplasm"/>
    <property type="evidence" value="ECO:0007669"/>
    <property type="project" value="UniProtKB-SubCell"/>
</dbReference>
<reference evidence="7 8" key="1">
    <citation type="submission" date="2020-05" db="EMBL/GenBank/DDBJ databases">
        <authorList>
            <person name="Niu N."/>
        </authorList>
    </citation>
    <scope>NUCLEOTIDE SEQUENCE [LARGE SCALE GENOMIC DNA]</scope>
    <source>
        <strain evidence="7 8">LMG10982</strain>
    </source>
</reference>
<dbReference type="GO" id="GO:0004140">
    <property type="term" value="F:dephospho-CoA kinase activity"/>
    <property type="evidence" value="ECO:0007669"/>
    <property type="project" value="UniProtKB-UniRule"/>
</dbReference>
<organism evidence="7 8">
    <name type="scientific">Pelistega europaea</name>
    <dbReference type="NCBI Taxonomy" id="106147"/>
    <lineage>
        <taxon>Bacteria</taxon>
        <taxon>Pseudomonadati</taxon>
        <taxon>Pseudomonadota</taxon>
        <taxon>Betaproteobacteria</taxon>
        <taxon>Burkholderiales</taxon>
        <taxon>Alcaligenaceae</taxon>
        <taxon>Pelistega</taxon>
    </lineage>
</organism>
<proteinExistence type="inferred from homology"/>
<dbReference type="PANTHER" id="PTHR10695">
    <property type="entry name" value="DEPHOSPHO-COA KINASE-RELATED"/>
    <property type="match status" value="1"/>
</dbReference>
<dbReference type="HAMAP" id="MF_00376">
    <property type="entry name" value="Dephospho_CoA_kinase"/>
    <property type="match status" value="1"/>
</dbReference>
<comment type="pathway">
    <text evidence="5">Cofactor biosynthesis; coenzyme A biosynthesis; CoA from (R)-pantothenate: step 5/5.</text>
</comment>
<dbReference type="InterPro" id="IPR027417">
    <property type="entry name" value="P-loop_NTPase"/>
</dbReference>